<dbReference type="STRING" id="168384.SAMN05660368_02719"/>
<keyword evidence="1" id="KW-0472">Membrane</keyword>
<dbReference type="Proteomes" id="UP000005561">
    <property type="component" value="Unassembled WGS sequence"/>
</dbReference>
<name>C6LH38_9FIRM</name>
<dbReference type="EMBL" id="ACCL02000013">
    <property type="protein sequence ID" value="EET60097.1"/>
    <property type="molecule type" value="Genomic_DNA"/>
</dbReference>
<feature type="transmembrane region" description="Helical" evidence="1">
    <location>
        <begin position="55"/>
        <end position="73"/>
    </location>
</feature>
<gene>
    <name evidence="4" type="ORF">BRYFOR_07948</name>
</gene>
<dbReference type="Pfam" id="PF18705">
    <property type="entry name" value="DUF5643"/>
    <property type="match status" value="1"/>
</dbReference>
<keyword evidence="1" id="KW-1133">Transmembrane helix</keyword>
<dbReference type="eggNOG" id="ENOG502ZA1Y">
    <property type="taxonomic scope" value="Bacteria"/>
</dbReference>
<evidence type="ECO:0000313" key="5">
    <source>
        <dbReference type="Proteomes" id="UP000005561"/>
    </source>
</evidence>
<accession>C6LH38</accession>
<evidence type="ECO:0000313" key="4">
    <source>
        <dbReference type="EMBL" id="EET60097.1"/>
    </source>
</evidence>
<dbReference type="InterPro" id="IPR040680">
    <property type="entry name" value="DUF5643"/>
</dbReference>
<proteinExistence type="predicted"/>
<keyword evidence="5" id="KW-1185">Reference proteome</keyword>
<keyword evidence="1" id="KW-0812">Transmembrane</keyword>
<feature type="domain" description="DUF5643" evidence="3">
    <location>
        <begin position="223"/>
        <end position="339"/>
    </location>
</feature>
<comment type="caution">
    <text evidence="4">The sequence shown here is derived from an EMBL/GenBank/DDBJ whole genome shotgun (WGS) entry which is preliminary data.</text>
</comment>
<reference evidence="4" key="1">
    <citation type="submission" date="2009-07" db="EMBL/GenBank/DDBJ databases">
        <authorList>
            <person name="Weinstock G."/>
            <person name="Sodergren E."/>
            <person name="Clifton S."/>
            <person name="Fulton L."/>
            <person name="Fulton B."/>
            <person name="Courtney L."/>
            <person name="Fronick C."/>
            <person name="Harrison M."/>
            <person name="Strong C."/>
            <person name="Farmer C."/>
            <person name="Delahaunty K."/>
            <person name="Markovic C."/>
            <person name="Hall O."/>
            <person name="Minx P."/>
            <person name="Tomlinson C."/>
            <person name="Mitreva M."/>
            <person name="Nelson J."/>
            <person name="Hou S."/>
            <person name="Wollam A."/>
            <person name="Pepin K.H."/>
            <person name="Johnson M."/>
            <person name="Bhonagiri V."/>
            <person name="Nash W.E."/>
            <person name="Warren W."/>
            <person name="Chinwalla A."/>
            <person name="Mardis E.R."/>
            <person name="Wilson R.K."/>
        </authorList>
    </citation>
    <scope>NUCLEOTIDE SEQUENCE [LARGE SCALE GENOMIC DNA]</scope>
    <source>
        <strain evidence="4">DSM 14469</strain>
    </source>
</reference>
<dbReference type="AlphaFoldDB" id="C6LH38"/>
<dbReference type="InterPro" id="IPR025436">
    <property type="entry name" value="DUF4179"/>
</dbReference>
<dbReference type="Pfam" id="PF13786">
    <property type="entry name" value="DUF4179"/>
    <property type="match status" value="1"/>
</dbReference>
<dbReference type="Gene3D" id="2.60.40.1630">
    <property type="entry name" value="bacillus anthracis domain"/>
    <property type="match status" value="1"/>
</dbReference>
<evidence type="ECO:0000256" key="1">
    <source>
        <dbReference type="SAM" id="Phobius"/>
    </source>
</evidence>
<sequence length="342" mass="37324">MKGADYMKQEVYTLLNEMEHSADSYGEFRADADDVRNWKKTIPVRSSRRKSWKRYAAAAACICVLGTAISPVGQKAYAGVSAAMYSLSKVLGIREDLSPYLSVVGETVEKDGISATLNEVILDDETLLVSYAIHSEEALDSLEVEGGMHPGVSVSIDGAQVSFAFGGGMEEADEHTMAVYGELEVPGISTEKQMDMEMEFYFGEEVLGTIGFTVSGAELLADTKTVELDKTFRLPDGTGVTLEKYTTSDVNQKVYFTTSTGECGYDLKLEGTDDLGNAVEINMRSFLEGKGRMEVNTIDNGYIRKDAKALTLTLYAVAFPEESGQMSNDYQQVGEPFTIALE</sequence>
<evidence type="ECO:0000259" key="2">
    <source>
        <dbReference type="Pfam" id="PF13786"/>
    </source>
</evidence>
<organism evidence="4 5">
    <name type="scientific">Marvinbryantia formatexigens DSM 14469</name>
    <dbReference type="NCBI Taxonomy" id="478749"/>
    <lineage>
        <taxon>Bacteria</taxon>
        <taxon>Bacillati</taxon>
        <taxon>Bacillota</taxon>
        <taxon>Clostridia</taxon>
        <taxon>Lachnospirales</taxon>
        <taxon>Lachnospiraceae</taxon>
        <taxon>Marvinbryantia</taxon>
    </lineage>
</organism>
<feature type="domain" description="DUF4179" evidence="2">
    <location>
        <begin position="48"/>
        <end position="135"/>
    </location>
</feature>
<protein>
    <submittedName>
        <fullName evidence="4">Uncharacterized protein</fullName>
    </submittedName>
</protein>
<evidence type="ECO:0000259" key="3">
    <source>
        <dbReference type="Pfam" id="PF18705"/>
    </source>
</evidence>